<evidence type="ECO:0000313" key="8">
    <source>
        <dbReference type="Proteomes" id="UP000178690"/>
    </source>
</evidence>
<dbReference type="AlphaFoldDB" id="A0A1G2PJ93"/>
<evidence type="ECO:0000256" key="6">
    <source>
        <dbReference type="RuleBase" id="RU000661"/>
    </source>
</evidence>
<protein>
    <recommendedName>
        <fullName evidence="4 6">50S ribosomal protein L17</fullName>
    </recommendedName>
</protein>
<name>A0A1G2PJ93_TERXR</name>
<dbReference type="SUPFAM" id="SSF64263">
    <property type="entry name" value="Prokaryotic ribosomal protein L17"/>
    <property type="match status" value="1"/>
</dbReference>
<evidence type="ECO:0000256" key="5">
    <source>
        <dbReference type="RuleBase" id="RU000660"/>
    </source>
</evidence>
<proteinExistence type="inferred from homology"/>
<dbReference type="Gene3D" id="3.90.1030.10">
    <property type="entry name" value="Ribosomal protein L17"/>
    <property type="match status" value="1"/>
</dbReference>
<evidence type="ECO:0000256" key="1">
    <source>
        <dbReference type="ARBA" id="ARBA00008777"/>
    </source>
</evidence>
<evidence type="ECO:0000256" key="2">
    <source>
        <dbReference type="ARBA" id="ARBA00022980"/>
    </source>
</evidence>
<dbReference type="PANTHER" id="PTHR14413">
    <property type="entry name" value="RIBOSOMAL PROTEIN L17"/>
    <property type="match status" value="1"/>
</dbReference>
<dbReference type="GO" id="GO:0022625">
    <property type="term" value="C:cytosolic large ribosomal subunit"/>
    <property type="evidence" value="ECO:0007669"/>
    <property type="project" value="TreeGrafter"/>
</dbReference>
<evidence type="ECO:0000313" key="7">
    <source>
        <dbReference type="EMBL" id="OHA48388.1"/>
    </source>
</evidence>
<dbReference type="STRING" id="1802363.A2682_03010"/>
<dbReference type="Pfam" id="PF01196">
    <property type="entry name" value="Ribosomal_L17"/>
    <property type="match status" value="1"/>
</dbReference>
<evidence type="ECO:0000256" key="4">
    <source>
        <dbReference type="ARBA" id="ARBA00035494"/>
    </source>
</evidence>
<dbReference type="PANTHER" id="PTHR14413:SF16">
    <property type="entry name" value="LARGE RIBOSOMAL SUBUNIT PROTEIN BL17M"/>
    <property type="match status" value="1"/>
</dbReference>
<accession>A0A1G2PJ93</accession>
<comment type="similarity">
    <text evidence="1 5">Belongs to the bacterial ribosomal protein bL17 family.</text>
</comment>
<evidence type="ECO:0000256" key="3">
    <source>
        <dbReference type="ARBA" id="ARBA00023274"/>
    </source>
</evidence>
<keyword evidence="2 5" id="KW-0689">Ribosomal protein</keyword>
<dbReference type="InterPro" id="IPR000456">
    <property type="entry name" value="Ribosomal_bL17"/>
</dbReference>
<reference evidence="7 8" key="1">
    <citation type="journal article" date="2016" name="Nat. Commun.">
        <title>Thousands of microbial genomes shed light on interconnected biogeochemical processes in an aquifer system.</title>
        <authorList>
            <person name="Anantharaman K."/>
            <person name="Brown C.T."/>
            <person name="Hug L.A."/>
            <person name="Sharon I."/>
            <person name="Castelle C.J."/>
            <person name="Probst A.J."/>
            <person name="Thomas B.C."/>
            <person name="Singh A."/>
            <person name="Wilkins M.J."/>
            <person name="Karaoz U."/>
            <person name="Brodie E.L."/>
            <person name="Williams K.H."/>
            <person name="Hubbard S.S."/>
            <person name="Banfield J.F."/>
        </authorList>
    </citation>
    <scope>NUCLEOTIDE SEQUENCE [LARGE SCALE GENOMIC DNA]</scope>
    <source>
        <strain evidence="8">RIFCSPHIGHO2_01_FULL_58_15</strain>
    </source>
</reference>
<organism evidence="7 8">
    <name type="scientific">Terrybacteria sp. (strain RIFCSPHIGHO2_01_FULL_58_15)</name>
    <dbReference type="NCBI Taxonomy" id="1802363"/>
    <lineage>
        <taxon>Bacteria</taxon>
        <taxon>Candidatus Terryibacteriota</taxon>
    </lineage>
</organism>
<keyword evidence="3 5" id="KW-0687">Ribonucleoprotein</keyword>
<dbReference type="Proteomes" id="UP000178690">
    <property type="component" value="Unassembled WGS sequence"/>
</dbReference>
<dbReference type="NCBIfam" id="TIGR00059">
    <property type="entry name" value="L17"/>
    <property type="match status" value="1"/>
</dbReference>
<sequence length="116" mass="13087">MRKRKVGKKFGRTTSQRKALLSGIAGALFLHGRVRTTEVRAKEARRVAERAITTAKNKTLAARRRLAGEFSPRITRTLMGDIAPRFTSRHGGYTRIVKLPRRVGDRAPMAYLELVE</sequence>
<dbReference type="EMBL" id="MHST01000021">
    <property type="protein sequence ID" value="OHA48388.1"/>
    <property type="molecule type" value="Genomic_DNA"/>
</dbReference>
<gene>
    <name evidence="7" type="ORF">A2682_03010</name>
</gene>
<dbReference type="GO" id="GO:0003735">
    <property type="term" value="F:structural constituent of ribosome"/>
    <property type="evidence" value="ECO:0007669"/>
    <property type="project" value="InterPro"/>
</dbReference>
<comment type="caution">
    <text evidence="7">The sequence shown here is derived from an EMBL/GenBank/DDBJ whole genome shotgun (WGS) entry which is preliminary data.</text>
</comment>
<dbReference type="GO" id="GO:0006412">
    <property type="term" value="P:translation"/>
    <property type="evidence" value="ECO:0007669"/>
    <property type="project" value="InterPro"/>
</dbReference>
<dbReference type="InterPro" id="IPR036373">
    <property type="entry name" value="Ribosomal_bL17_sf"/>
</dbReference>